<dbReference type="SMART" id="SM00164">
    <property type="entry name" value="TBC"/>
    <property type="match status" value="1"/>
</dbReference>
<feature type="compositionally biased region" description="Basic and acidic residues" evidence="2">
    <location>
        <begin position="929"/>
        <end position="947"/>
    </location>
</feature>
<feature type="compositionally biased region" description="Polar residues" evidence="2">
    <location>
        <begin position="139"/>
        <end position="150"/>
    </location>
</feature>
<protein>
    <recommendedName>
        <fullName evidence="3">Rab-GAP TBC domain-containing protein</fullName>
    </recommendedName>
</protein>
<evidence type="ECO:0000259" key="3">
    <source>
        <dbReference type="PROSITE" id="PS50086"/>
    </source>
</evidence>
<dbReference type="Gene3D" id="1.10.472.80">
    <property type="entry name" value="Ypt/Rab-GAP domain of gyp1p, domain 3"/>
    <property type="match status" value="1"/>
</dbReference>
<dbReference type="InterPro" id="IPR035969">
    <property type="entry name" value="Rab-GAP_TBC_sf"/>
</dbReference>
<feature type="region of interest" description="Disordered" evidence="2">
    <location>
        <begin position="645"/>
        <end position="741"/>
    </location>
</feature>
<feature type="region of interest" description="Disordered" evidence="2">
    <location>
        <begin position="796"/>
        <end position="855"/>
    </location>
</feature>
<name>A0ABD2K752_HETSC</name>
<dbReference type="Pfam" id="PF00566">
    <property type="entry name" value="RabGAP-TBC"/>
    <property type="match status" value="1"/>
</dbReference>
<proteinExistence type="predicted"/>
<feature type="compositionally biased region" description="Polar residues" evidence="2">
    <location>
        <begin position="9"/>
        <end position="30"/>
    </location>
</feature>
<feature type="region of interest" description="Disordered" evidence="2">
    <location>
        <begin position="913"/>
        <end position="1039"/>
    </location>
</feature>
<dbReference type="PROSITE" id="PS50086">
    <property type="entry name" value="TBC_RABGAP"/>
    <property type="match status" value="1"/>
</dbReference>
<evidence type="ECO:0000256" key="1">
    <source>
        <dbReference type="ARBA" id="ARBA00022468"/>
    </source>
</evidence>
<evidence type="ECO:0000313" key="5">
    <source>
        <dbReference type="Proteomes" id="UP001620645"/>
    </source>
</evidence>
<comment type="caution">
    <text evidence="4">The sequence shown here is derived from an EMBL/GenBank/DDBJ whole genome shotgun (WGS) entry which is preliminary data.</text>
</comment>
<dbReference type="FunFam" id="1.10.8.270:FF:000010">
    <property type="entry name" value="Putative USP6 N-terminal-like protein"/>
    <property type="match status" value="1"/>
</dbReference>
<dbReference type="Gene3D" id="1.10.10.750">
    <property type="entry name" value="Ypt/Rab-GAP domain of gyp1p, domain 1"/>
    <property type="match status" value="1"/>
</dbReference>
<feature type="compositionally biased region" description="Polar residues" evidence="2">
    <location>
        <begin position="158"/>
        <end position="167"/>
    </location>
</feature>
<dbReference type="AlphaFoldDB" id="A0ABD2K752"/>
<feature type="compositionally biased region" description="Polar residues" evidence="2">
    <location>
        <begin position="985"/>
        <end position="1014"/>
    </location>
</feature>
<dbReference type="PANTHER" id="PTHR47219">
    <property type="entry name" value="RAB GTPASE-ACTIVATING PROTEIN 1-LIKE"/>
    <property type="match status" value="1"/>
</dbReference>
<feature type="region of interest" description="Disordered" evidence="2">
    <location>
        <begin position="139"/>
        <end position="170"/>
    </location>
</feature>
<gene>
    <name evidence="4" type="ORF">niasHS_003777</name>
</gene>
<dbReference type="EMBL" id="JBICCN010000048">
    <property type="protein sequence ID" value="KAL3098424.1"/>
    <property type="molecule type" value="Genomic_DNA"/>
</dbReference>
<feature type="domain" description="Rab-GAP TBC" evidence="3">
    <location>
        <begin position="306"/>
        <end position="498"/>
    </location>
</feature>
<accession>A0ABD2K752</accession>
<feature type="region of interest" description="Disordered" evidence="2">
    <location>
        <begin position="1"/>
        <end position="30"/>
    </location>
</feature>
<feature type="compositionally biased region" description="Basic and acidic residues" evidence="2">
    <location>
        <begin position="840"/>
        <end position="855"/>
    </location>
</feature>
<dbReference type="InterPro" id="IPR050302">
    <property type="entry name" value="Rab_GAP_TBC_domain"/>
</dbReference>
<dbReference type="GO" id="GO:0005096">
    <property type="term" value="F:GTPase activator activity"/>
    <property type="evidence" value="ECO:0007669"/>
    <property type="project" value="UniProtKB-KW"/>
</dbReference>
<feature type="compositionally biased region" description="Polar residues" evidence="2">
    <location>
        <begin position="966"/>
        <end position="976"/>
    </location>
</feature>
<evidence type="ECO:0000256" key="2">
    <source>
        <dbReference type="SAM" id="MobiDB-lite"/>
    </source>
</evidence>
<feature type="region of interest" description="Disordered" evidence="2">
    <location>
        <begin position="604"/>
        <end position="628"/>
    </location>
</feature>
<keyword evidence="5" id="KW-1185">Reference proteome</keyword>
<dbReference type="PANTHER" id="PTHR47219:SF25">
    <property type="entry name" value="RAB-GAP TBC DOMAIN-CONTAINING PROTEIN"/>
    <property type="match status" value="1"/>
</dbReference>
<dbReference type="InterPro" id="IPR000195">
    <property type="entry name" value="Rab-GAP-TBC_dom"/>
</dbReference>
<sequence>MCDSEIRQSPHSVSTAETVPITRTSGGNSSFTAASITRKKLLLPNCTREQQEQHQQGRSVENFNALLLKAARVDDSRTLIRNFSQRVKSQVQCSLSEPLKGLGERLTAVDQRKQPQQSLNQQHQPCCLIKSLHNNINTQEQSETPLSSPFSYRRHKPSSATSPMKRSSSVRRCVSALSNKLLKQLADDDEGNGEPLEPPQAFATASTSEDSFEEDQEFLELQEREQIVDKYERGPDQNDVDPWENPDFELYKITDRYGFMHKKTPEQTEEQKRVQKELKREQKWLRMLKEWEQRHPTKLAERMWKGVPDRLRLVIWKRLTGADTMKANSREKLYKELLARARLVSRDIKQIDLDINRTYRDNLAFRRRYDVKQQSLFNVLTAYAMLNTEVGYCQGMSQIAALFLMYMDEEEAFWSLHGLLVNRKYGMHGFFVPGFPKLHRFQNHYDKVLLKYLPRVKSHLDNIGIPPIYLTKWWFGCFLDRVPFPLALRLWDAFLYFGDCILIAMAYNIMKMHRKRIVKLCVEDFMEFIQNSLAKDFGFTDDEVMESLWECLKRLQNDRMAIPPPPNPNATAELPTKPLGPILTRSMMDIRSDIDSVYSRCSRANSVTGRSPMVRRHQTQNQHIPPPNHQKVISALASSRLQCQNQQPLTNSTQQQTMPKSNASGSRPGSLKGERPYGSAADKIHRHGNQATTSTFSPADVDTVPSSAVGPPVEPFLRRVGSTKHRIQRPPPVPDEDGFVRMSPRSIKQKQPQEKPQKNVEDGAIHSRLEQSNSLSVTAQQQSKRVASVIKDSAINRNCDNGRSGSELKRVSLTSKLPQPRSSSLKNTPSAAHQQPMHLRRGDNGTVEHPRPTQRQHEQMMFGYSAPEHRQQRSEGGGISEGRHRVHRAANNVTYISVDVDEDSVNLPIVQKEQQNQQHHSSLPPQWRHQIDDDQRRHKPIMEEKQRMPSRLPYYCPPPDYDEENGNNGMGSSPNYGRTGGAANRSKSAIQQQKRPTVATSLVDQQTPSAGSSRNRTKRSEPMAKPLFAQDETRVVRRF</sequence>
<feature type="compositionally biased region" description="Polar residues" evidence="2">
    <location>
        <begin position="645"/>
        <end position="667"/>
    </location>
</feature>
<organism evidence="4 5">
    <name type="scientific">Heterodera schachtii</name>
    <name type="common">Sugarbeet cyst nematode worm</name>
    <name type="synonym">Tylenchus schachtii</name>
    <dbReference type="NCBI Taxonomy" id="97005"/>
    <lineage>
        <taxon>Eukaryota</taxon>
        <taxon>Metazoa</taxon>
        <taxon>Ecdysozoa</taxon>
        <taxon>Nematoda</taxon>
        <taxon>Chromadorea</taxon>
        <taxon>Rhabditida</taxon>
        <taxon>Tylenchina</taxon>
        <taxon>Tylenchomorpha</taxon>
        <taxon>Tylenchoidea</taxon>
        <taxon>Heteroderidae</taxon>
        <taxon>Heteroderinae</taxon>
        <taxon>Heterodera</taxon>
    </lineage>
</organism>
<dbReference type="FunFam" id="1.10.472.80:FF:000019">
    <property type="entry name" value="USP6 N-terminal like"/>
    <property type="match status" value="1"/>
</dbReference>
<evidence type="ECO:0000313" key="4">
    <source>
        <dbReference type="EMBL" id="KAL3098424.1"/>
    </source>
</evidence>
<feature type="compositionally biased region" description="Polar residues" evidence="2">
    <location>
        <begin position="913"/>
        <end position="924"/>
    </location>
</feature>
<dbReference type="SUPFAM" id="SSF47923">
    <property type="entry name" value="Ypt/Rab-GAP domain of gyp1p"/>
    <property type="match status" value="2"/>
</dbReference>
<feature type="region of interest" description="Disordered" evidence="2">
    <location>
        <begin position="187"/>
        <end position="209"/>
    </location>
</feature>
<feature type="compositionally biased region" description="Polar residues" evidence="2">
    <location>
        <begin position="812"/>
        <end position="833"/>
    </location>
</feature>
<keyword evidence="1" id="KW-0343">GTPase activation</keyword>
<reference evidence="4 5" key="1">
    <citation type="submission" date="2024-10" db="EMBL/GenBank/DDBJ databases">
        <authorList>
            <person name="Kim D."/>
        </authorList>
    </citation>
    <scope>NUCLEOTIDE SEQUENCE [LARGE SCALE GENOMIC DNA]</scope>
    <source>
        <strain evidence="4">Taebaek</strain>
    </source>
</reference>
<dbReference type="Gene3D" id="1.10.8.270">
    <property type="entry name" value="putative rabgap domain of human tbc1 domain family member 14 like domains"/>
    <property type="match status" value="1"/>
</dbReference>
<dbReference type="Proteomes" id="UP001620645">
    <property type="component" value="Unassembled WGS sequence"/>
</dbReference>